<name>A0A437JNH6_9BURK</name>
<gene>
    <name evidence="1" type="ORF">ENE75_22070</name>
</gene>
<evidence type="ECO:0000313" key="1">
    <source>
        <dbReference type="EMBL" id="RVT48385.1"/>
    </source>
</evidence>
<reference evidence="1 2" key="1">
    <citation type="submission" date="2019-01" db="EMBL/GenBank/DDBJ databases">
        <authorList>
            <person name="Chen W.-M."/>
        </authorList>
    </citation>
    <scope>NUCLEOTIDE SEQUENCE [LARGE SCALE GENOMIC DNA]</scope>
    <source>
        <strain evidence="1 2">ICH-3</strain>
    </source>
</reference>
<dbReference type="OrthoDB" id="7990435at2"/>
<organism evidence="1 2">
    <name type="scientific">Rubrivivax albus</name>
    <dbReference type="NCBI Taxonomy" id="2499835"/>
    <lineage>
        <taxon>Bacteria</taxon>
        <taxon>Pseudomonadati</taxon>
        <taxon>Pseudomonadota</taxon>
        <taxon>Betaproteobacteria</taxon>
        <taxon>Burkholderiales</taxon>
        <taxon>Sphaerotilaceae</taxon>
        <taxon>Rubrivivax</taxon>
    </lineage>
</organism>
<dbReference type="Pfam" id="PF11300">
    <property type="entry name" value="DUF3102"/>
    <property type="match status" value="1"/>
</dbReference>
<sequence length="178" mass="19415">MSAALTTVPADLTALPAQINEAVRRADTHAKAAVHAAVHAGRLLLQAKSQVVHGEWEAWVTTHCDCAVRTAQAYMRLATKYGELPPSEAQRVAELPLRQAIQAIATPASAPAAYRPTSERCYGAHHERRKTLEIASRALNAVLRDVGLKAIRRERLMSLQQRLSVALEEVQAMLEKAA</sequence>
<dbReference type="Proteomes" id="UP000288178">
    <property type="component" value="Unassembled WGS sequence"/>
</dbReference>
<protein>
    <submittedName>
        <fullName evidence="1">DUF3102 domain-containing protein</fullName>
    </submittedName>
</protein>
<dbReference type="EMBL" id="SACT01000010">
    <property type="protein sequence ID" value="RVT48385.1"/>
    <property type="molecule type" value="Genomic_DNA"/>
</dbReference>
<dbReference type="InterPro" id="IPR021451">
    <property type="entry name" value="DUF3102"/>
</dbReference>
<dbReference type="AlphaFoldDB" id="A0A437JNH6"/>
<evidence type="ECO:0000313" key="2">
    <source>
        <dbReference type="Proteomes" id="UP000288178"/>
    </source>
</evidence>
<dbReference type="RefSeq" id="WP_128200767.1">
    <property type="nucleotide sequence ID" value="NZ_SACT01000010.1"/>
</dbReference>
<accession>A0A437JNH6</accession>
<keyword evidence="2" id="KW-1185">Reference proteome</keyword>
<comment type="caution">
    <text evidence="1">The sequence shown here is derived from an EMBL/GenBank/DDBJ whole genome shotgun (WGS) entry which is preliminary data.</text>
</comment>
<proteinExistence type="predicted"/>